<protein>
    <recommendedName>
        <fullName evidence="5">DUF418 domain-containing protein</fullName>
    </recommendedName>
</protein>
<evidence type="ECO:0000313" key="3">
    <source>
        <dbReference type="EMBL" id="GGS74025.1"/>
    </source>
</evidence>
<feature type="region of interest" description="Disordered" evidence="1">
    <location>
        <begin position="303"/>
        <end position="406"/>
    </location>
</feature>
<feature type="compositionally biased region" description="Polar residues" evidence="1">
    <location>
        <begin position="390"/>
        <end position="403"/>
    </location>
</feature>
<feature type="transmembrane region" description="Helical" evidence="2">
    <location>
        <begin position="209"/>
        <end position="227"/>
    </location>
</feature>
<keyword evidence="2" id="KW-0472">Membrane</keyword>
<dbReference type="Proteomes" id="UP000597853">
    <property type="component" value="Unassembled WGS sequence"/>
</dbReference>
<feature type="transmembrane region" description="Helical" evidence="2">
    <location>
        <begin position="69"/>
        <end position="87"/>
    </location>
</feature>
<feature type="transmembrane region" description="Helical" evidence="2">
    <location>
        <begin position="99"/>
        <end position="116"/>
    </location>
</feature>
<gene>
    <name evidence="3" type="ORF">GCM10010285_61000</name>
</gene>
<comment type="caution">
    <text evidence="3">The sequence shown here is derived from an EMBL/GenBank/DDBJ whole genome shotgun (WGS) entry which is preliminary data.</text>
</comment>
<feature type="transmembrane region" description="Helical" evidence="2">
    <location>
        <begin position="248"/>
        <end position="264"/>
    </location>
</feature>
<reference evidence="4" key="1">
    <citation type="journal article" date="2019" name="Int. J. Syst. Evol. Microbiol.">
        <title>The Global Catalogue of Microorganisms (GCM) 10K type strain sequencing project: providing services to taxonomists for standard genome sequencing and annotation.</title>
        <authorList>
            <consortium name="The Broad Institute Genomics Platform"/>
            <consortium name="The Broad Institute Genome Sequencing Center for Infectious Disease"/>
            <person name="Wu L."/>
            <person name="Ma J."/>
        </authorList>
    </citation>
    <scope>NUCLEOTIDE SEQUENCE [LARGE SCALE GENOMIC DNA]</scope>
    <source>
        <strain evidence="4">JCM 4416</strain>
    </source>
</reference>
<accession>A0ABQ2TJX7</accession>
<feature type="compositionally biased region" description="Basic residues" evidence="1">
    <location>
        <begin position="320"/>
        <end position="345"/>
    </location>
</feature>
<keyword evidence="2" id="KW-0812">Transmembrane</keyword>
<name>A0ABQ2TJX7_STREZ</name>
<feature type="transmembrane region" description="Helical" evidence="2">
    <location>
        <begin position="21"/>
        <end position="39"/>
    </location>
</feature>
<dbReference type="EMBL" id="BMTX01000031">
    <property type="protein sequence ID" value="GGS74025.1"/>
    <property type="molecule type" value="Genomic_DNA"/>
</dbReference>
<dbReference type="InterPro" id="IPR052529">
    <property type="entry name" value="Bact_Transport_Assoc"/>
</dbReference>
<keyword evidence="2" id="KW-1133">Transmembrane helix</keyword>
<feature type="transmembrane region" description="Helical" evidence="2">
    <location>
        <begin position="122"/>
        <end position="139"/>
    </location>
</feature>
<keyword evidence="4" id="KW-1185">Reference proteome</keyword>
<evidence type="ECO:0000256" key="2">
    <source>
        <dbReference type="SAM" id="Phobius"/>
    </source>
</evidence>
<feature type="transmembrane region" description="Helical" evidence="2">
    <location>
        <begin position="270"/>
        <end position="292"/>
    </location>
</feature>
<organism evidence="3 4">
    <name type="scientific">Streptomyces pseudogriseolus</name>
    <name type="common">Streptomyces gancidicus</name>
    <name type="synonym">Streptomyces rubiginosus</name>
    <dbReference type="NCBI Taxonomy" id="36817"/>
    <lineage>
        <taxon>Bacteria</taxon>
        <taxon>Bacillati</taxon>
        <taxon>Actinomycetota</taxon>
        <taxon>Actinomycetes</taxon>
        <taxon>Kitasatosporales</taxon>
        <taxon>Streptomycetaceae</taxon>
        <taxon>Streptomyces</taxon>
        <taxon>Streptomyces pseudogriseolus group</taxon>
    </lineage>
</organism>
<feature type="transmembrane region" description="Helical" evidence="2">
    <location>
        <begin position="146"/>
        <end position="167"/>
    </location>
</feature>
<dbReference type="PANTHER" id="PTHR30590">
    <property type="entry name" value="INNER MEMBRANE PROTEIN"/>
    <property type="match status" value="1"/>
</dbReference>
<sequence>MTETLRPRTPTRLLDVDALRGFALFGILVVNLAYFPSGYPFHLVADPAHGSWLDDSVEFGVRLLFEMKFYLLFSFLFGYSFTLQLSAAGRAGANFTARFVRRLGGLFVLGGLHAVLLFQGDILTTYALLGLVLLAVHRIQPRTAVIAAGAIVGVVAVGTAVAALAGVELVTDQEAALAAGRASTDALAGGLGSVIGEHLRSLPTMAGSLAVQGPLALAAFLVGLAAGQRKLLADGVGRHTGALRRLELVGYPIGLAGALVFAIGGGTTNLAGLAVSILTAPLLVSAYVATLLRVFATPRASRPDGAVELSRSVPAGRADLHRRRARADRRHTAGGRAGRRRRHLRGPAGVEPTLARAVPVRPGRMGTAGRHERGASPDAPLTSADKSHTPRQSRSLTARSHSSGCHRERWPRACAAGSCAATTPLISLPSDTGPRVAGAH</sequence>
<dbReference type="PANTHER" id="PTHR30590:SF2">
    <property type="entry name" value="INNER MEMBRANE PROTEIN"/>
    <property type="match status" value="1"/>
</dbReference>
<evidence type="ECO:0000256" key="1">
    <source>
        <dbReference type="SAM" id="MobiDB-lite"/>
    </source>
</evidence>
<evidence type="ECO:0000313" key="4">
    <source>
        <dbReference type="Proteomes" id="UP000597853"/>
    </source>
</evidence>
<evidence type="ECO:0008006" key="5">
    <source>
        <dbReference type="Google" id="ProtNLM"/>
    </source>
</evidence>
<proteinExistence type="predicted"/>